<gene>
    <name evidence="1" type="ORF">ACHAXA_009563</name>
</gene>
<organism evidence="1 2">
    <name type="scientific">Cyclostephanos tholiformis</name>
    <dbReference type="NCBI Taxonomy" id="382380"/>
    <lineage>
        <taxon>Eukaryota</taxon>
        <taxon>Sar</taxon>
        <taxon>Stramenopiles</taxon>
        <taxon>Ochrophyta</taxon>
        <taxon>Bacillariophyta</taxon>
        <taxon>Coscinodiscophyceae</taxon>
        <taxon>Thalassiosirophycidae</taxon>
        <taxon>Stephanodiscales</taxon>
        <taxon>Stephanodiscaceae</taxon>
        <taxon>Cyclostephanos</taxon>
    </lineage>
</organism>
<comment type="caution">
    <text evidence="1">The sequence shown here is derived from an EMBL/GenBank/DDBJ whole genome shotgun (WGS) entry which is preliminary data.</text>
</comment>
<dbReference type="EMBL" id="JALLPB020000058">
    <property type="protein sequence ID" value="KAL3822681.1"/>
    <property type="molecule type" value="Genomic_DNA"/>
</dbReference>
<accession>A0ABD3SDP3</accession>
<evidence type="ECO:0000313" key="1">
    <source>
        <dbReference type="EMBL" id="KAL3822681.1"/>
    </source>
</evidence>
<evidence type="ECO:0000313" key="2">
    <source>
        <dbReference type="Proteomes" id="UP001530377"/>
    </source>
</evidence>
<name>A0ABD3SDP3_9STRA</name>
<dbReference type="AlphaFoldDB" id="A0ABD3SDP3"/>
<protein>
    <submittedName>
        <fullName evidence="1">Uncharacterized protein</fullName>
    </submittedName>
</protein>
<sequence length="295" mass="32396">MRNDIFVTIGQVPETIMKWTTADISHIAEFGWYDWVMFQDNVLTYPDDKLVLGHYLGPAIDMGSALTAKILNNNGQFEFDCPVHTATRLCFDESLRTHLGPSASAAEFMQATSPLTLTTLRTAICLVQTQVMRKLYLSLVTTFSMLTSCCLVAQDNADNPVGLADTNPILDTQSYIIDFADGNQAKLTTTLIVESLYSQCLLTTDDSTMLFSAQTSSRYALMAVLTLDVPPSAGHYAANGRMVLPLLIYNFGTDLPQTVDETLDLDLNTGNTLWAAGIAKEMKNAHVVFQILAVN</sequence>
<reference evidence="1 2" key="1">
    <citation type="submission" date="2024-10" db="EMBL/GenBank/DDBJ databases">
        <title>Updated reference genomes for cyclostephanoid diatoms.</title>
        <authorList>
            <person name="Roberts W.R."/>
            <person name="Alverson A.J."/>
        </authorList>
    </citation>
    <scope>NUCLEOTIDE SEQUENCE [LARGE SCALE GENOMIC DNA]</scope>
    <source>
        <strain evidence="1 2">AJA228-03</strain>
    </source>
</reference>
<proteinExistence type="predicted"/>
<dbReference type="Proteomes" id="UP001530377">
    <property type="component" value="Unassembled WGS sequence"/>
</dbReference>
<keyword evidence="2" id="KW-1185">Reference proteome</keyword>